<keyword evidence="3" id="KW-1185">Reference proteome</keyword>
<accession>A0ABT5ZUN0</accession>
<dbReference type="Proteomes" id="UP001216579">
    <property type="component" value="Unassembled WGS sequence"/>
</dbReference>
<proteinExistence type="predicted"/>
<dbReference type="RefSeq" id="WP_276096431.1">
    <property type="nucleotide sequence ID" value="NZ_JARJBC010000027.1"/>
</dbReference>
<reference evidence="2 3" key="1">
    <citation type="submission" date="2023-03" db="EMBL/GenBank/DDBJ databases">
        <title>Draft genome sequence of Streptomyces sp. RB6PN23 isolated from peat swamp forest in Thailand.</title>
        <authorList>
            <person name="Klaysubun C."/>
            <person name="Duangmal K."/>
        </authorList>
    </citation>
    <scope>NUCLEOTIDE SEQUENCE [LARGE SCALE GENOMIC DNA]</scope>
    <source>
        <strain evidence="2 3">RB6PN23</strain>
    </source>
</reference>
<comment type="caution">
    <text evidence="2">The sequence shown here is derived from an EMBL/GenBank/DDBJ whole genome shotgun (WGS) entry which is preliminary data.</text>
</comment>
<organism evidence="2 3">
    <name type="scientific">Streptomyces silvisoli</name>
    <dbReference type="NCBI Taxonomy" id="3034235"/>
    <lineage>
        <taxon>Bacteria</taxon>
        <taxon>Bacillati</taxon>
        <taxon>Actinomycetota</taxon>
        <taxon>Actinomycetes</taxon>
        <taxon>Kitasatosporales</taxon>
        <taxon>Streptomycetaceae</taxon>
        <taxon>Streptomyces</taxon>
    </lineage>
</organism>
<evidence type="ECO:0000313" key="2">
    <source>
        <dbReference type="EMBL" id="MDF3293532.1"/>
    </source>
</evidence>
<evidence type="ECO:0000256" key="1">
    <source>
        <dbReference type="SAM" id="MobiDB-lite"/>
    </source>
</evidence>
<sequence length="106" mass="11507">MERLTRAGLDQLTTVLAERIGDPRALSPTMGGYSLRHSVAHAIRGIEAYLDMAVDQPGRLSLASSRAHAEELWTVLERAAALLAHASASPELAATPQRDPHDERKD</sequence>
<gene>
    <name evidence="2" type="ORF">P3G67_30825</name>
</gene>
<name>A0ABT5ZUN0_9ACTN</name>
<feature type="region of interest" description="Disordered" evidence="1">
    <location>
        <begin position="87"/>
        <end position="106"/>
    </location>
</feature>
<protein>
    <submittedName>
        <fullName evidence="2">Uncharacterized protein</fullName>
    </submittedName>
</protein>
<dbReference type="EMBL" id="JARJBC010000027">
    <property type="protein sequence ID" value="MDF3293532.1"/>
    <property type="molecule type" value="Genomic_DNA"/>
</dbReference>
<evidence type="ECO:0000313" key="3">
    <source>
        <dbReference type="Proteomes" id="UP001216579"/>
    </source>
</evidence>